<keyword evidence="3" id="KW-1185">Reference proteome</keyword>
<evidence type="ECO:0000256" key="1">
    <source>
        <dbReference type="SAM" id="SignalP"/>
    </source>
</evidence>
<accession>A0ABT4I511</accession>
<dbReference type="Proteomes" id="UP001072034">
    <property type="component" value="Unassembled WGS sequence"/>
</dbReference>
<evidence type="ECO:0000313" key="2">
    <source>
        <dbReference type="EMBL" id="MCZ0856790.1"/>
    </source>
</evidence>
<reference evidence="2" key="1">
    <citation type="submission" date="2022-10" db="EMBL/GenBank/DDBJ databases">
        <title>Genome sequence of Actinomyces israelii ATCC 10048.</title>
        <authorList>
            <person name="Watt R.M."/>
            <person name="Tong W.M."/>
        </authorList>
    </citation>
    <scope>NUCLEOTIDE SEQUENCE</scope>
    <source>
        <strain evidence="2">ATCC 10048</strain>
    </source>
</reference>
<gene>
    <name evidence="2" type="ORF">OHJ16_01820</name>
</gene>
<name>A0ABT4I511_9ACTO</name>
<protein>
    <submittedName>
        <fullName evidence="2">Uncharacterized protein</fullName>
    </submittedName>
</protein>
<dbReference type="RefSeq" id="WP_268916501.1">
    <property type="nucleotide sequence ID" value="NZ_CP124548.1"/>
</dbReference>
<sequence length="113" mass="11871">MTITSTLKRITRLGLVAALAVPTAGVIASATASAEGTSPSTNGCYVQWWNTAWEATCEPATASGDYRAIVAQASQPDIVGSWYSIGEGSVVTFDYGNAWFAVQGSGNWVEYRG</sequence>
<dbReference type="EMBL" id="JAPTMY010000003">
    <property type="protein sequence ID" value="MCZ0856790.1"/>
    <property type="molecule type" value="Genomic_DNA"/>
</dbReference>
<proteinExistence type="predicted"/>
<feature type="signal peptide" evidence="1">
    <location>
        <begin position="1"/>
        <end position="34"/>
    </location>
</feature>
<feature type="chain" id="PRO_5046389553" evidence="1">
    <location>
        <begin position="35"/>
        <end position="113"/>
    </location>
</feature>
<keyword evidence="1" id="KW-0732">Signal</keyword>
<comment type="caution">
    <text evidence="2">The sequence shown here is derived from an EMBL/GenBank/DDBJ whole genome shotgun (WGS) entry which is preliminary data.</text>
</comment>
<evidence type="ECO:0000313" key="3">
    <source>
        <dbReference type="Proteomes" id="UP001072034"/>
    </source>
</evidence>
<organism evidence="2 3">
    <name type="scientific">Actinomyces israelii</name>
    <dbReference type="NCBI Taxonomy" id="1659"/>
    <lineage>
        <taxon>Bacteria</taxon>
        <taxon>Bacillati</taxon>
        <taxon>Actinomycetota</taxon>
        <taxon>Actinomycetes</taxon>
        <taxon>Actinomycetales</taxon>
        <taxon>Actinomycetaceae</taxon>
        <taxon>Actinomyces</taxon>
    </lineage>
</organism>